<reference evidence="3 4" key="2">
    <citation type="submission" date="2013-02" db="EMBL/GenBank/DDBJ databases">
        <title>The Genome Sequence of Plasmodium falciparum FCH/4.</title>
        <authorList>
            <consortium name="The Broad Institute Genome Sequencing Platform"/>
            <consortium name="The Broad Institute Genome Sequencing Center for Infectious Disease"/>
            <person name="Neafsey D."/>
            <person name="Cheeseman I."/>
            <person name="Volkman S."/>
            <person name="Adams J."/>
            <person name="Walker B."/>
            <person name="Young S.K."/>
            <person name="Zeng Q."/>
            <person name="Gargeya S."/>
            <person name="Fitzgerald M."/>
            <person name="Haas B."/>
            <person name="Abouelleil A."/>
            <person name="Alvarado L."/>
            <person name="Arachchi H.M."/>
            <person name="Berlin A.M."/>
            <person name="Chapman S.B."/>
            <person name="Dewar J."/>
            <person name="Goldberg J."/>
            <person name="Griggs A."/>
            <person name="Gujja S."/>
            <person name="Hansen M."/>
            <person name="Howarth C."/>
            <person name="Imamovic A."/>
            <person name="Larimer J."/>
            <person name="McCowan C."/>
            <person name="Murphy C."/>
            <person name="Neiman D."/>
            <person name="Pearson M."/>
            <person name="Priest M."/>
            <person name="Roberts A."/>
            <person name="Saif S."/>
            <person name="Shea T."/>
            <person name="Sisk P."/>
            <person name="Sykes S."/>
            <person name="Wortman J."/>
            <person name="Nusbaum C."/>
            <person name="Birren B."/>
        </authorList>
    </citation>
    <scope>NUCLEOTIDE SEQUENCE [LARGE SCALE GENOMIC DNA]</scope>
    <source>
        <strain evidence="3 4">FCH/4</strain>
    </source>
</reference>
<dbReference type="AlphaFoldDB" id="A0A024VTU0"/>
<keyword evidence="1" id="KW-1133">Transmembrane helix</keyword>
<accession>A0A024VTU0</accession>
<keyword evidence="1" id="KW-0472">Membrane</keyword>
<dbReference type="EMBL" id="KI927810">
    <property type="protein sequence ID" value="ETW32164.1"/>
    <property type="molecule type" value="Genomic_DNA"/>
</dbReference>
<dbReference type="PROSITE" id="PS51412">
    <property type="entry name" value="MACPF_2"/>
    <property type="match status" value="1"/>
</dbReference>
<dbReference type="InterPro" id="IPR020864">
    <property type="entry name" value="MACPF"/>
</dbReference>
<proteinExistence type="predicted"/>
<organism evidence="3 4">
    <name type="scientific">Plasmodium falciparum FCH/4</name>
    <dbReference type="NCBI Taxonomy" id="1036724"/>
    <lineage>
        <taxon>Eukaryota</taxon>
        <taxon>Sar</taxon>
        <taxon>Alveolata</taxon>
        <taxon>Apicomplexa</taxon>
        <taxon>Aconoidasida</taxon>
        <taxon>Haemosporida</taxon>
        <taxon>Plasmodiidae</taxon>
        <taxon>Plasmodium</taxon>
        <taxon>Plasmodium (Laverania)</taxon>
    </lineage>
</organism>
<dbReference type="Pfam" id="PF01823">
    <property type="entry name" value="MACPF"/>
    <property type="match status" value="1"/>
</dbReference>
<sequence>MNNMLITECSSISDYTKSLSAEAKVSGSYWGIASFSASTGYSSFLHEVTKRSKKTFLVKSNCVKYTIGLPPYIPWDKTTAYKNAVNELPAVFTGLDKESECPSDVYEENKTKSNCENVSLWMKFFDIYGTHIIYESQLGNQIQQKKKKKKKKNKKKKKKKKKLIIIIIMMMMMMMTYPFLLFISFSYDILKKINNKIDHHYNL</sequence>
<keyword evidence="1" id="KW-0812">Transmembrane</keyword>
<protein>
    <recommendedName>
        <fullName evidence="2">MACPF domain-containing protein</fullName>
    </recommendedName>
</protein>
<evidence type="ECO:0000256" key="1">
    <source>
        <dbReference type="SAM" id="Phobius"/>
    </source>
</evidence>
<feature type="domain" description="MACPF" evidence="2">
    <location>
        <begin position="1"/>
        <end position="203"/>
    </location>
</feature>
<evidence type="ECO:0000259" key="2">
    <source>
        <dbReference type="PROSITE" id="PS51412"/>
    </source>
</evidence>
<evidence type="ECO:0000313" key="3">
    <source>
        <dbReference type="EMBL" id="ETW32164.1"/>
    </source>
</evidence>
<dbReference type="Proteomes" id="UP000030656">
    <property type="component" value="Unassembled WGS sequence"/>
</dbReference>
<evidence type="ECO:0000313" key="4">
    <source>
        <dbReference type="Proteomes" id="UP000030656"/>
    </source>
</evidence>
<gene>
    <name evidence="3" type="ORF">PFFCH_00402</name>
</gene>
<reference evidence="3 4" key="1">
    <citation type="submission" date="2013-02" db="EMBL/GenBank/DDBJ databases">
        <title>The Genome Annotation of Plasmodium falciparum FCH/4.</title>
        <authorList>
            <consortium name="The Broad Institute Genome Sequencing Platform"/>
            <consortium name="The Broad Institute Genome Sequencing Center for Infectious Disease"/>
            <person name="Neafsey D."/>
            <person name="Hoffman S."/>
            <person name="Volkman S."/>
            <person name="Rosenthal P."/>
            <person name="Walker B."/>
            <person name="Young S.K."/>
            <person name="Zeng Q."/>
            <person name="Gargeya S."/>
            <person name="Fitzgerald M."/>
            <person name="Haas B."/>
            <person name="Abouelleil A."/>
            <person name="Allen A.W."/>
            <person name="Alvarado L."/>
            <person name="Arachchi H.M."/>
            <person name="Berlin A.M."/>
            <person name="Chapman S.B."/>
            <person name="Gainer-Dewar J."/>
            <person name="Goldberg J."/>
            <person name="Griggs A."/>
            <person name="Gujja S."/>
            <person name="Hansen M."/>
            <person name="Howarth C."/>
            <person name="Imamovic A."/>
            <person name="Ireland A."/>
            <person name="Larimer J."/>
            <person name="McCowan C."/>
            <person name="Murphy C."/>
            <person name="Pearson M."/>
            <person name="Poon T.W."/>
            <person name="Priest M."/>
            <person name="Roberts A."/>
            <person name="Saif S."/>
            <person name="Shea T."/>
            <person name="Sisk P."/>
            <person name="Sykes S."/>
            <person name="Wortman J."/>
            <person name="Nusbaum C."/>
            <person name="Birren B."/>
        </authorList>
    </citation>
    <scope>NUCLEOTIDE SEQUENCE [LARGE SCALE GENOMIC DNA]</scope>
    <source>
        <strain evidence="3 4">FCH/4</strain>
    </source>
</reference>
<name>A0A024VTU0_PLAFA</name>
<feature type="transmembrane region" description="Helical" evidence="1">
    <location>
        <begin position="163"/>
        <end position="187"/>
    </location>
</feature>